<dbReference type="GO" id="GO:0051607">
    <property type="term" value="P:defense response to virus"/>
    <property type="evidence" value="ECO:0007669"/>
    <property type="project" value="UniProtKB-KW"/>
</dbReference>
<feature type="domain" description="CRISPR type III-associated protein" evidence="4">
    <location>
        <begin position="18"/>
        <end position="169"/>
    </location>
</feature>
<name>A0A238ZXP6_9PSEU</name>
<feature type="compositionally biased region" description="Basic and acidic residues" evidence="3">
    <location>
        <begin position="33"/>
        <end position="42"/>
    </location>
</feature>
<feature type="domain" description="CRISPR type III-associated protein" evidence="4">
    <location>
        <begin position="224"/>
        <end position="400"/>
    </location>
</feature>
<accession>A0A238ZXP6</accession>
<evidence type="ECO:0000313" key="6">
    <source>
        <dbReference type="Proteomes" id="UP000198348"/>
    </source>
</evidence>
<dbReference type="EMBL" id="FZNW01000027">
    <property type="protein sequence ID" value="SNR87902.1"/>
    <property type="molecule type" value="Genomic_DNA"/>
</dbReference>
<keyword evidence="6" id="KW-1185">Reference proteome</keyword>
<organism evidence="5 6">
    <name type="scientific">Haloechinothrix alba</name>
    <dbReference type="NCBI Taxonomy" id="664784"/>
    <lineage>
        <taxon>Bacteria</taxon>
        <taxon>Bacillati</taxon>
        <taxon>Actinomycetota</taxon>
        <taxon>Actinomycetes</taxon>
        <taxon>Pseudonocardiales</taxon>
        <taxon>Pseudonocardiaceae</taxon>
        <taxon>Haloechinothrix</taxon>
    </lineage>
</organism>
<dbReference type="PANTHER" id="PTHR35579">
    <property type="entry name" value="CRISPR SYSTEM CMS ENDORIBONUCLEASE CSM3"/>
    <property type="match status" value="1"/>
</dbReference>
<gene>
    <name evidence="5" type="ORF">SAMN06265360_1276</name>
</gene>
<evidence type="ECO:0000256" key="2">
    <source>
        <dbReference type="ARBA" id="ARBA00093789"/>
    </source>
</evidence>
<dbReference type="CDD" id="cd09726">
    <property type="entry name" value="RAMP_I_III"/>
    <property type="match status" value="2"/>
</dbReference>
<keyword evidence="1" id="KW-0051">Antiviral defense</keyword>
<reference evidence="6" key="1">
    <citation type="submission" date="2017-06" db="EMBL/GenBank/DDBJ databases">
        <authorList>
            <person name="Varghese N."/>
            <person name="Submissions S."/>
        </authorList>
    </citation>
    <scope>NUCLEOTIDE SEQUENCE [LARGE SCALE GENOMIC DNA]</scope>
    <source>
        <strain evidence="6">DSM 45207</strain>
    </source>
</reference>
<evidence type="ECO:0000256" key="1">
    <source>
        <dbReference type="ARBA" id="ARBA00023118"/>
    </source>
</evidence>
<dbReference type="InterPro" id="IPR052216">
    <property type="entry name" value="CRISPR_Csm3_endoribonuclease"/>
</dbReference>
<dbReference type="OrthoDB" id="5242922at2"/>
<protein>
    <submittedName>
        <fullName evidence="5">CRISPR/Cas system CSM-associated protein Csm3, group 7 of RAMP superfamily</fullName>
    </submittedName>
</protein>
<evidence type="ECO:0000313" key="5">
    <source>
        <dbReference type="EMBL" id="SNR87902.1"/>
    </source>
</evidence>
<dbReference type="InterPro" id="IPR005537">
    <property type="entry name" value="RAMP_III_fam"/>
</dbReference>
<comment type="subunit">
    <text evidence="2">Part of the Csm effector complex that includes Cas10, Csm2, Csm3, Csm4 and Csm5.</text>
</comment>
<dbReference type="Proteomes" id="UP000198348">
    <property type="component" value="Unassembled WGS sequence"/>
</dbReference>
<dbReference type="Pfam" id="PF03787">
    <property type="entry name" value="RAMPs"/>
    <property type="match status" value="2"/>
</dbReference>
<dbReference type="RefSeq" id="WP_089303211.1">
    <property type="nucleotide sequence ID" value="NZ_FZNW01000027.1"/>
</dbReference>
<evidence type="ECO:0000259" key="4">
    <source>
        <dbReference type="Pfam" id="PF03787"/>
    </source>
</evidence>
<dbReference type="PANTHER" id="PTHR35579:SF6">
    <property type="entry name" value="DUF324 DOMAIN-CONTAINING PROTEIN"/>
    <property type="match status" value="1"/>
</dbReference>
<sequence>MKVTLFTVRVRMLSPGGVGGSEASRDAGNTLGLRRDPWDRPHLPGTTVAGNLRDHCRRVAPDLQDAFGRGGDDLGRSDSVRRGSDIQVLGTHHRHGTSSVRTRTAIDPLRGAARSTSLHQVEQLPAGTEFDIVLRWDDVEPHRREKFVEVLRAWQPRFGRGASYGAGRCAVVGLGVADYDLTTRDGLYRWLQQTESQPYPDPEPLSEAPAEPSWAVDVRFDIVDGIHIGGGEPPEDAENGDVEVGWVQRDSEGRPVVPGSSLKGVLRSRAEYVCRVVGATTCHGDERGCGADACRPCRIFGYTDGTGKARRAAVAVHDSPIENERTEIRCRVAIDRFTGGARDQHLYHTELVVAGSSRLRVEELAHLDAADRLLLHAVVADLHDGLVGLGARTTAGQGTVVVSDGAWSRPDLEGVARQLCGSDGS</sequence>
<proteinExistence type="predicted"/>
<dbReference type="AlphaFoldDB" id="A0A238ZXP6"/>
<feature type="region of interest" description="Disordered" evidence="3">
    <location>
        <begin position="14"/>
        <end position="49"/>
    </location>
</feature>
<evidence type="ECO:0000256" key="3">
    <source>
        <dbReference type="SAM" id="MobiDB-lite"/>
    </source>
</evidence>